<evidence type="ECO:0000256" key="2">
    <source>
        <dbReference type="SAM" id="Phobius"/>
    </source>
</evidence>
<feature type="transmembrane region" description="Helical" evidence="2">
    <location>
        <begin position="158"/>
        <end position="179"/>
    </location>
</feature>
<feature type="region of interest" description="Disordered" evidence="1">
    <location>
        <begin position="1"/>
        <end position="34"/>
    </location>
</feature>
<evidence type="ECO:0000256" key="1">
    <source>
        <dbReference type="SAM" id="MobiDB-lite"/>
    </source>
</evidence>
<keyword evidence="4" id="KW-1185">Reference proteome</keyword>
<feature type="transmembrane region" description="Helical" evidence="2">
    <location>
        <begin position="57"/>
        <end position="75"/>
    </location>
</feature>
<sequence>MACASGGFSRGGSRGGSDPHRRPTHHTPPHRKCTCTLPSRRPQGTCTTFRATLTGKFIVCGVALIWVCDALGAFSDALATPGWTRRTALAASGLGALTTLLLLYLIAVLPRIRGTNPDWTQWRQSSDLAVIIPVTTLAIPLCWTSLSWSLSSGSLLGAVRGMASATGIMILGFGLMGLIPKR</sequence>
<dbReference type="EMBL" id="KV417269">
    <property type="protein sequence ID" value="KZP00604.1"/>
    <property type="molecule type" value="Genomic_DNA"/>
</dbReference>
<dbReference type="OrthoDB" id="3187264at2759"/>
<proteinExistence type="predicted"/>
<feature type="transmembrane region" description="Helical" evidence="2">
    <location>
        <begin position="87"/>
        <end position="107"/>
    </location>
</feature>
<feature type="transmembrane region" description="Helical" evidence="2">
    <location>
        <begin position="128"/>
        <end position="146"/>
    </location>
</feature>
<dbReference type="Proteomes" id="UP000076738">
    <property type="component" value="Unassembled WGS sequence"/>
</dbReference>
<feature type="compositionally biased region" description="Basic residues" evidence="1">
    <location>
        <begin position="22"/>
        <end position="33"/>
    </location>
</feature>
<dbReference type="AlphaFoldDB" id="A0A167R6D8"/>
<name>A0A167R6D8_CALVF</name>
<keyword evidence="2" id="KW-1133">Transmembrane helix</keyword>
<organism evidence="3 4">
    <name type="scientific">Calocera viscosa (strain TUFC12733)</name>
    <dbReference type="NCBI Taxonomy" id="1330018"/>
    <lineage>
        <taxon>Eukaryota</taxon>
        <taxon>Fungi</taxon>
        <taxon>Dikarya</taxon>
        <taxon>Basidiomycota</taxon>
        <taxon>Agaricomycotina</taxon>
        <taxon>Dacrymycetes</taxon>
        <taxon>Dacrymycetales</taxon>
        <taxon>Dacrymycetaceae</taxon>
        <taxon>Calocera</taxon>
    </lineage>
</organism>
<protein>
    <submittedName>
        <fullName evidence="3">Uncharacterized protein</fullName>
    </submittedName>
</protein>
<gene>
    <name evidence="3" type="ORF">CALVIDRAFT_281786</name>
</gene>
<evidence type="ECO:0000313" key="4">
    <source>
        <dbReference type="Proteomes" id="UP000076738"/>
    </source>
</evidence>
<keyword evidence="2" id="KW-0472">Membrane</keyword>
<accession>A0A167R6D8</accession>
<reference evidence="3 4" key="1">
    <citation type="journal article" date="2016" name="Mol. Biol. Evol.">
        <title>Comparative Genomics of Early-Diverging Mushroom-Forming Fungi Provides Insights into the Origins of Lignocellulose Decay Capabilities.</title>
        <authorList>
            <person name="Nagy L.G."/>
            <person name="Riley R."/>
            <person name="Tritt A."/>
            <person name="Adam C."/>
            <person name="Daum C."/>
            <person name="Floudas D."/>
            <person name="Sun H."/>
            <person name="Yadav J.S."/>
            <person name="Pangilinan J."/>
            <person name="Larsson K.H."/>
            <person name="Matsuura K."/>
            <person name="Barry K."/>
            <person name="Labutti K."/>
            <person name="Kuo R."/>
            <person name="Ohm R.A."/>
            <person name="Bhattacharya S.S."/>
            <person name="Shirouzu T."/>
            <person name="Yoshinaga Y."/>
            <person name="Martin F.M."/>
            <person name="Grigoriev I.V."/>
            <person name="Hibbett D.S."/>
        </authorList>
    </citation>
    <scope>NUCLEOTIDE SEQUENCE [LARGE SCALE GENOMIC DNA]</scope>
    <source>
        <strain evidence="3 4">TUFC12733</strain>
    </source>
</reference>
<evidence type="ECO:0000313" key="3">
    <source>
        <dbReference type="EMBL" id="KZP00604.1"/>
    </source>
</evidence>
<keyword evidence="2" id="KW-0812">Transmembrane</keyword>